<dbReference type="Proteomes" id="UP001162780">
    <property type="component" value="Chromosome"/>
</dbReference>
<accession>A0ABY7GLP2</accession>
<dbReference type="RefSeq" id="WP_255190380.1">
    <property type="nucleotide sequence ID" value="NZ_CP113517.1"/>
</dbReference>
<reference evidence="4" key="1">
    <citation type="submission" date="2022-11" db="EMBL/GenBank/DDBJ databases">
        <title>Methylomonas rapida sp. nov., Carotenoid-Producing Obligate Methanotrophs with High Growth Characteristics and Biotechnological Potential.</title>
        <authorList>
            <person name="Tikhonova E.N."/>
            <person name="Suleimanov R.Z."/>
            <person name="Miroshnikov K."/>
            <person name="Oshkin I.Y."/>
            <person name="Belova S.E."/>
            <person name="Danilova O.V."/>
            <person name="Ashikhmin A."/>
            <person name="Konopkin A."/>
            <person name="But S.Y."/>
            <person name="Khmelenina V.N."/>
            <person name="Kuznetsov N."/>
            <person name="Pimenov N.V."/>
            <person name="Dedysh S.N."/>
        </authorList>
    </citation>
    <scope>NUCLEOTIDE SEQUENCE</scope>
    <source>
        <strain evidence="4">MP1</strain>
    </source>
</reference>
<dbReference type="InterPro" id="IPR052046">
    <property type="entry name" value="GH57_Enzymes"/>
</dbReference>
<dbReference type="EMBL" id="CP113517">
    <property type="protein sequence ID" value="WAR45411.1"/>
    <property type="molecule type" value="Genomic_DNA"/>
</dbReference>
<dbReference type="InterPro" id="IPR004300">
    <property type="entry name" value="Glyco_hydro_57_N"/>
</dbReference>
<dbReference type="Gene3D" id="3.20.110.20">
    <property type="match status" value="1"/>
</dbReference>
<sequence>MPQGFIIFHLNLAFSSIAEEARRDVISKCYWPLLELTKQTGIPFGIELTGWTLNQIAELDIDWLACFREMLQSRKCELIGSGWSQIIGPLVPYAVNVRNQSLGVEAYRRLLGVVPNIALVNEMAYSTGMVDIYAEAGYQGIVMDRDNVRLALGLEHSPLSAMPTHALGCGDKSLPVLWSDSILFQRLQRVVHGDIPIAEYVSCVRRRIEQGERMLPVYCNDAEIFDYRPGRFAAESRLHPEGEWLRFERVLTRVQRECDLHWLSPSDALARLGVDKEKRVSRLSSVTQPIPVKKQAKYNVNRWAVTGRDDLWLNTVCHQLHRALLEIGEDSSESWRELCELWASDLRTHITESRWQQALYRVSALKSRLAVDGRMQRQSCSVRPMQGEPASIERDEEGILWTITTPALKLVLNLRRGLAIHSLAFKSHGFAAVIGTLSQGHFKSIELGVDFYSGGVLIEIPNQRVRLTDLEWVTPRVEQFGNKLSISATFSFEFGVLLKTILVDTASEHIKLRYEFVEWTRPLGTIRVGKLTLMPEAFLGDLAVECVNGGFEKEFFGLVHDVDYGRAASMLVSSSSAFGCTDGRLAISDTMGRGIQLEWHPECCAAAAMLQHVKVHESHLTRVWFSLAELDDTSRPGGRLLPFELDIKPIKKD</sequence>
<dbReference type="PANTHER" id="PTHR36306:SF1">
    <property type="entry name" value="ALPHA-AMYLASE-RELATED"/>
    <property type="match status" value="1"/>
</dbReference>
<keyword evidence="5" id="KW-1185">Reference proteome</keyword>
<name>A0ABY7GLP2_9GAMM</name>
<keyword evidence="2" id="KW-0119">Carbohydrate metabolism</keyword>
<feature type="domain" description="Glycoside hydrolase family 57 N-terminal" evidence="3">
    <location>
        <begin position="24"/>
        <end position="185"/>
    </location>
</feature>
<dbReference type="PANTHER" id="PTHR36306">
    <property type="entry name" value="ALPHA-AMYLASE-RELATED-RELATED"/>
    <property type="match status" value="1"/>
</dbReference>
<evidence type="ECO:0000259" key="3">
    <source>
        <dbReference type="Pfam" id="PF03065"/>
    </source>
</evidence>
<protein>
    <recommendedName>
        <fullName evidence="3">Glycoside hydrolase family 57 N-terminal domain-containing protein</fullName>
    </recommendedName>
</protein>
<dbReference type="Pfam" id="PF03065">
    <property type="entry name" value="Glyco_hydro_57"/>
    <property type="match status" value="1"/>
</dbReference>
<gene>
    <name evidence="4" type="ORF">NM686_002560</name>
</gene>
<evidence type="ECO:0000313" key="5">
    <source>
        <dbReference type="Proteomes" id="UP001162780"/>
    </source>
</evidence>
<proteinExistence type="inferred from homology"/>
<dbReference type="CDD" id="cd10794">
    <property type="entry name" value="GH57N_PfGalA_like"/>
    <property type="match status" value="1"/>
</dbReference>
<comment type="similarity">
    <text evidence="1">Belongs to the glycosyl hydrolase 57 family.</text>
</comment>
<evidence type="ECO:0000313" key="4">
    <source>
        <dbReference type="EMBL" id="WAR45411.1"/>
    </source>
</evidence>
<evidence type="ECO:0000256" key="2">
    <source>
        <dbReference type="ARBA" id="ARBA00023277"/>
    </source>
</evidence>
<dbReference type="SUPFAM" id="SSF88713">
    <property type="entry name" value="Glycoside hydrolase/deacetylase"/>
    <property type="match status" value="1"/>
</dbReference>
<evidence type="ECO:0000256" key="1">
    <source>
        <dbReference type="ARBA" id="ARBA00006821"/>
    </source>
</evidence>
<dbReference type="InterPro" id="IPR011330">
    <property type="entry name" value="Glyco_hydro/deAcase_b/a-brl"/>
</dbReference>
<organism evidence="4 5">
    <name type="scientific">Methylomonas rapida</name>
    <dbReference type="NCBI Taxonomy" id="2963939"/>
    <lineage>
        <taxon>Bacteria</taxon>
        <taxon>Pseudomonadati</taxon>
        <taxon>Pseudomonadota</taxon>
        <taxon>Gammaproteobacteria</taxon>
        <taxon>Methylococcales</taxon>
        <taxon>Methylococcaceae</taxon>
        <taxon>Methylomonas</taxon>
    </lineage>
</organism>